<dbReference type="InterPro" id="IPR036388">
    <property type="entry name" value="WH-like_DNA-bd_sf"/>
</dbReference>
<dbReference type="AlphaFoldDB" id="A0A286ESD2"/>
<gene>
    <name evidence="6" type="ORF">SAMN02746062_02302</name>
</gene>
<dbReference type="GO" id="GO:0003700">
    <property type="term" value="F:DNA-binding transcription factor activity"/>
    <property type="evidence" value="ECO:0007669"/>
    <property type="project" value="InterPro"/>
</dbReference>
<name>A0A286ESD2_9NEIS</name>
<evidence type="ECO:0000313" key="7">
    <source>
        <dbReference type="Proteomes" id="UP000219669"/>
    </source>
</evidence>
<evidence type="ECO:0000256" key="2">
    <source>
        <dbReference type="ARBA" id="ARBA00023015"/>
    </source>
</evidence>
<keyword evidence="2" id="KW-0805">Transcription regulation</keyword>
<dbReference type="InterPro" id="IPR005119">
    <property type="entry name" value="LysR_subst-bd"/>
</dbReference>
<organism evidence="6 7">
    <name type="scientific">Alysiella filiformis DSM 16848</name>
    <dbReference type="NCBI Taxonomy" id="1120981"/>
    <lineage>
        <taxon>Bacteria</taxon>
        <taxon>Pseudomonadati</taxon>
        <taxon>Pseudomonadota</taxon>
        <taxon>Betaproteobacteria</taxon>
        <taxon>Neisseriales</taxon>
        <taxon>Neisseriaceae</taxon>
        <taxon>Alysiella</taxon>
    </lineage>
</organism>
<dbReference type="Pfam" id="PF03466">
    <property type="entry name" value="LysR_substrate"/>
    <property type="match status" value="1"/>
</dbReference>
<dbReference type="FunFam" id="1.10.10.10:FF:000001">
    <property type="entry name" value="LysR family transcriptional regulator"/>
    <property type="match status" value="1"/>
</dbReference>
<keyword evidence="4" id="KW-0804">Transcription</keyword>
<evidence type="ECO:0000313" key="6">
    <source>
        <dbReference type="EMBL" id="SOD73842.1"/>
    </source>
</evidence>
<proteinExistence type="inferred from homology"/>
<dbReference type="SUPFAM" id="SSF46785">
    <property type="entry name" value="Winged helix' DNA-binding domain"/>
    <property type="match status" value="1"/>
</dbReference>
<feature type="domain" description="HTH lysR-type" evidence="5">
    <location>
        <begin position="1"/>
        <end position="59"/>
    </location>
</feature>
<dbReference type="InterPro" id="IPR058163">
    <property type="entry name" value="LysR-type_TF_proteobact-type"/>
</dbReference>
<evidence type="ECO:0000259" key="5">
    <source>
        <dbReference type="PROSITE" id="PS50931"/>
    </source>
</evidence>
<comment type="similarity">
    <text evidence="1">Belongs to the LysR transcriptional regulatory family.</text>
</comment>
<keyword evidence="3 6" id="KW-0238">DNA-binding</keyword>
<dbReference type="InterPro" id="IPR036390">
    <property type="entry name" value="WH_DNA-bd_sf"/>
</dbReference>
<keyword evidence="7" id="KW-1185">Reference proteome</keyword>
<dbReference type="GO" id="GO:0006351">
    <property type="term" value="P:DNA-templated transcription"/>
    <property type="evidence" value="ECO:0007669"/>
    <property type="project" value="TreeGrafter"/>
</dbReference>
<evidence type="ECO:0000256" key="4">
    <source>
        <dbReference type="ARBA" id="ARBA00023163"/>
    </source>
</evidence>
<evidence type="ECO:0000256" key="3">
    <source>
        <dbReference type="ARBA" id="ARBA00023125"/>
    </source>
</evidence>
<dbReference type="EMBL" id="OCNF01000036">
    <property type="protein sequence ID" value="SOD73842.1"/>
    <property type="molecule type" value="Genomic_DNA"/>
</dbReference>
<dbReference type="Gene3D" id="3.40.190.290">
    <property type="match status" value="1"/>
</dbReference>
<accession>A0A286ESD2</accession>
<dbReference type="PANTHER" id="PTHR30537:SF1">
    <property type="entry name" value="HTH-TYPE TRANSCRIPTIONAL REGULATOR PGRR"/>
    <property type="match status" value="1"/>
</dbReference>
<protein>
    <submittedName>
        <fullName evidence="6">DNA-binding transcriptional regulator, LysR family</fullName>
    </submittedName>
</protein>
<dbReference type="Proteomes" id="UP000219669">
    <property type="component" value="Unassembled WGS sequence"/>
</dbReference>
<dbReference type="PANTHER" id="PTHR30537">
    <property type="entry name" value="HTH-TYPE TRANSCRIPTIONAL REGULATOR"/>
    <property type="match status" value="1"/>
</dbReference>
<dbReference type="PRINTS" id="PR00039">
    <property type="entry name" value="HTHLYSR"/>
</dbReference>
<dbReference type="GO" id="GO:0043565">
    <property type="term" value="F:sequence-specific DNA binding"/>
    <property type="evidence" value="ECO:0007669"/>
    <property type="project" value="TreeGrafter"/>
</dbReference>
<dbReference type="Pfam" id="PF00126">
    <property type="entry name" value="HTH_1"/>
    <property type="match status" value="1"/>
</dbReference>
<reference evidence="6 7" key="1">
    <citation type="submission" date="2017-09" db="EMBL/GenBank/DDBJ databases">
        <authorList>
            <person name="Ehlers B."/>
            <person name="Leendertz F.H."/>
        </authorList>
    </citation>
    <scope>NUCLEOTIDE SEQUENCE [LARGE SCALE GENOMIC DNA]</scope>
    <source>
        <strain evidence="6 7">DSM 16848</strain>
    </source>
</reference>
<sequence length="293" mass="33431">MHNHHDWRLFLSLAHTQSFTKTAAQLGLARSSVSQAISTLEQKLGVRLFHRTTRQVTLTQAGEQLFDELLPLFAQMDSKINEILNKNNELQGILRINGTPNSFALLWDKLCAFGRQNPKICLELSADFRFVDIIKEKFDAGIRTGDVLGQEMVAVKISEQTTMCCVASPAYFTHYPIPQTPEDLKHHNCIRFRLPTHGGLLNWSFLSPDTQEVISQTVGGQWIFNDTQMLISSALDGVGLVWIERSLVREYLDNGRLISVLDKWAMIYPPDYLYYPHRQISPSLRSLVEFLRV</sequence>
<dbReference type="PROSITE" id="PS50931">
    <property type="entry name" value="HTH_LYSR"/>
    <property type="match status" value="1"/>
</dbReference>
<evidence type="ECO:0000256" key="1">
    <source>
        <dbReference type="ARBA" id="ARBA00009437"/>
    </source>
</evidence>
<dbReference type="SUPFAM" id="SSF53850">
    <property type="entry name" value="Periplasmic binding protein-like II"/>
    <property type="match status" value="1"/>
</dbReference>
<dbReference type="InterPro" id="IPR000847">
    <property type="entry name" value="LysR_HTH_N"/>
</dbReference>
<dbReference type="RefSeq" id="WP_097115241.1">
    <property type="nucleotide sequence ID" value="NZ_CP083931.1"/>
</dbReference>
<dbReference type="OrthoDB" id="9786526at2"/>
<dbReference type="Gene3D" id="1.10.10.10">
    <property type="entry name" value="Winged helix-like DNA-binding domain superfamily/Winged helix DNA-binding domain"/>
    <property type="match status" value="1"/>
</dbReference>